<dbReference type="PANTHER" id="PTHR43646:SF2">
    <property type="entry name" value="GLYCOSYLTRANSFERASE 2-LIKE DOMAIN-CONTAINING PROTEIN"/>
    <property type="match status" value="1"/>
</dbReference>
<dbReference type="Gene3D" id="3.90.550.10">
    <property type="entry name" value="Spore Coat Polysaccharide Biosynthesis Protein SpsA, Chain A"/>
    <property type="match status" value="1"/>
</dbReference>
<accession>A0ABV3WRK9</accession>
<sequence>MLSVLIETRNHEDALARTLASLVGGAVEGVVREVIVCDGGSSDRTHTVAEHAGCSYLAGADALSGIRQARSEWILILEPGARLLEGWMDAVLSHAEVAAGAARFTRARQYRQPFLARVFAGRRPLADGLMITKRQALSLARADGLAIARSVSARRLGAEILPAPPSAKTA</sequence>
<dbReference type="PANTHER" id="PTHR43646">
    <property type="entry name" value="GLYCOSYLTRANSFERASE"/>
    <property type="match status" value="1"/>
</dbReference>
<gene>
    <name evidence="7" type="ORF">V1479_08270</name>
</gene>
<evidence type="ECO:0000256" key="3">
    <source>
        <dbReference type="ARBA" id="ARBA00022676"/>
    </source>
</evidence>
<protein>
    <submittedName>
        <fullName evidence="7">Glycosyltransferase</fullName>
        <ecNumber evidence="7">2.4.-.-</ecNumber>
    </submittedName>
</protein>
<keyword evidence="8" id="KW-1185">Reference proteome</keyword>
<organism evidence="7 8">
    <name type="scientific">Neoaquamicrobium sediminum</name>
    <dbReference type="NCBI Taxonomy" id="1849104"/>
    <lineage>
        <taxon>Bacteria</taxon>
        <taxon>Pseudomonadati</taxon>
        <taxon>Pseudomonadota</taxon>
        <taxon>Alphaproteobacteria</taxon>
        <taxon>Hyphomicrobiales</taxon>
        <taxon>Phyllobacteriaceae</taxon>
        <taxon>Neoaquamicrobium</taxon>
    </lineage>
</organism>
<evidence type="ECO:0000256" key="2">
    <source>
        <dbReference type="ARBA" id="ARBA00022475"/>
    </source>
</evidence>
<evidence type="ECO:0000256" key="1">
    <source>
        <dbReference type="ARBA" id="ARBA00004236"/>
    </source>
</evidence>
<dbReference type="Proteomes" id="UP001559025">
    <property type="component" value="Unassembled WGS sequence"/>
</dbReference>
<dbReference type="SUPFAM" id="SSF53448">
    <property type="entry name" value="Nucleotide-diphospho-sugar transferases"/>
    <property type="match status" value="1"/>
</dbReference>
<keyword evidence="4 7" id="KW-0808">Transferase</keyword>
<dbReference type="InterPro" id="IPR001173">
    <property type="entry name" value="Glyco_trans_2-like"/>
</dbReference>
<dbReference type="RefSeq" id="WP_368802489.1">
    <property type="nucleotide sequence ID" value="NZ_JAZHFV010000002.1"/>
</dbReference>
<reference evidence="7 8" key="1">
    <citation type="submission" date="2024-01" db="EMBL/GenBank/DDBJ databases">
        <title>New evidence supports the origin of RcGTA from prophage.</title>
        <authorList>
            <person name="Xu Y."/>
            <person name="Liu B."/>
            <person name="Chen F."/>
        </authorList>
    </citation>
    <scope>NUCLEOTIDE SEQUENCE [LARGE SCALE GENOMIC DNA]</scope>
    <source>
        <strain evidence="7 8">CBW1107-2</strain>
    </source>
</reference>
<dbReference type="Pfam" id="PF00535">
    <property type="entry name" value="Glycos_transf_2"/>
    <property type="match status" value="1"/>
</dbReference>
<proteinExistence type="predicted"/>
<evidence type="ECO:0000256" key="4">
    <source>
        <dbReference type="ARBA" id="ARBA00022679"/>
    </source>
</evidence>
<dbReference type="EC" id="2.4.-.-" evidence="7"/>
<evidence type="ECO:0000313" key="7">
    <source>
        <dbReference type="EMBL" id="MEX4007297.1"/>
    </source>
</evidence>
<dbReference type="GO" id="GO:0016757">
    <property type="term" value="F:glycosyltransferase activity"/>
    <property type="evidence" value="ECO:0007669"/>
    <property type="project" value="UniProtKB-KW"/>
</dbReference>
<dbReference type="InterPro" id="IPR029044">
    <property type="entry name" value="Nucleotide-diphossugar_trans"/>
</dbReference>
<keyword evidence="3 7" id="KW-0328">Glycosyltransferase</keyword>
<keyword evidence="2" id="KW-1003">Cell membrane</keyword>
<dbReference type="EMBL" id="JAZHFV010000002">
    <property type="protein sequence ID" value="MEX4007297.1"/>
    <property type="molecule type" value="Genomic_DNA"/>
</dbReference>
<comment type="subcellular location">
    <subcellularLocation>
        <location evidence="1">Cell membrane</location>
    </subcellularLocation>
</comment>
<evidence type="ECO:0000313" key="8">
    <source>
        <dbReference type="Proteomes" id="UP001559025"/>
    </source>
</evidence>
<evidence type="ECO:0000256" key="5">
    <source>
        <dbReference type="ARBA" id="ARBA00023136"/>
    </source>
</evidence>
<keyword evidence="5" id="KW-0472">Membrane</keyword>
<feature type="domain" description="Glycosyltransferase 2-like" evidence="6">
    <location>
        <begin position="3"/>
        <end position="77"/>
    </location>
</feature>
<comment type="caution">
    <text evidence="7">The sequence shown here is derived from an EMBL/GenBank/DDBJ whole genome shotgun (WGS) entry which is preliminary data.</text>
</comment>
<evidence type="ECO:0000259" key="6">
    <source>
        <dbReference type="Pfam" id="PF00535"/>
    </source>
</evidence>
<name>A0ABV3WRK9_9HYPH</name>